<feature type="compositionally biased region" description="Polar residues" evidence="7">
    <location>
        <begin position="350"/>
        <end position="364"/>
    </location>
</feature>
<evidence type="ECO:0000256" key="6">
    <source>
        <dbReference type="PROSITE-ProRule" id="PRU00723"/>
    </source>
</evidence>
<keyword evidence="2" id="KW-0539">Nucleus</keyword>
<proteinExistence type="predicted"/>
<dbReference type="InterPro" id="IPR000571">
    <property type="entry name" value="Znf_CCCH"/>
</dbReference>
<dbReference type="PROSITE" id="PS50103">
    <property type="entry name" value="ZF_C3H1"/>
    <property type="match status" value="1"/>
</dbReference>
<keyword evidence="6" id="KW-0479">Metal-binding</keyword>
<dbReference type="InterPro" id="IPR051767">
    <property type="entry name" value="Nucleoporin_NUP42"/>
</dbReference>
<keyword evidence="6" id="KW-0863">Zinc-finger</keyword>
<comment type="subcellular location">
    <subcellularLocation>
        <location evidence="1">Nucleus membrane</location>
        <topology evidence="1">Peripheral membrane protein</topology>
        <orientation evidence="1">Cytoplasmic side</orientation>
    </subcellularLocation>
</comment>
<evidence type="ECO:0000256" key="2">
    <source>
        <dbReference type="ARBA" id="ARBA00023242"/>
    </source>
</evidence>
<feature type="zinc finger region" description="C3H1-type" evidence="6">
    <location>
        <begin position="1"/>
        <end position="27"/>
    </location>
</feature>
<evidence type="ECO:0000313" key="10">
    <source>
        <dbReference type="Proteomes" id="UP000708208"/>
    </source>
</evidence>
<dbReference type="Proteomes" id="UP000708208">
    <property type="component" value="Unassembled WGS sequence"/>
</dbReference>
<dbReference type="GO" id="GO:0008270">
    <property type="term" value="F:zinc ion binding"/>
    <property type="evidence" value="ECO:0007669"/>
    <property type="project" value="UniProtKB-KW"/>
</dbReference>
<dbReference type="OrthoDB" id="20729at2759"/>
<dbReference type="Pfam" id="PF00642">
    <property type="entry name" value="zf-CCCH"/>
    <property type="match status" value="1"/>
</dbReference>
<gene>
    <name evidence="9" type="ORF">AFUS01_LOCUS1922</name>
</gene>
<evidence type="ECO:0000256" key="3">
    <source>
        <dbReference type="ARBA" id="ARBA00037262"/>
    </source>
</evidence>
<sequence length="466" mass="49807">MSVPTCKYFARGTCRYGDRCRFYHPPGGGAGGGQQGYYGGQGDASRGGGVYNQIQESRLKLNENVRAIEEMVKKDMIEWEKGKIWPFSCYGPTGGKPNLEGFEDICYEELRFATLQNNGVLPNNIPMRIQLWNRARSKWQQTTQENLTAIEQIILGSTQPVANSQFQQNQSSGGFVNSQTPFSGNNFASTGSSFNQGLFNQKPNAAMGNFSFSLSGNEAQKQNQNAMEAGPGSQMGALSSFSFNQAISQNPTLNQGLPATNPLLGMGQQGFPPNTQMQQPAMNQPFSMGAQPQQQQGILGQGFPMSTHNQSQQSAFSQGFPLAPQAQTGLNPGFATGMQTQQPPAFGTNAPAQQHNSANPLSSFSFNDAAGPGVTNAFVPGSAFAGGSNQPSFFNTPQNVGASGPSPFGQSGFNTGGANTAGMEVYESNVYSKLSDLTPNEIQAFEAPNFQLDTLPFNAPAKKFCS</sequence>
<evidence type="ECO:0000256" key="4">
    <source>
        <dbReference type="ARBA" id="ARBA00039886"/>
    </source>
</evidence>
<dbReference type="SMART" id="SM00356">
    <property type="entry name" value="ZnF_C3H1"/>
    <property type="match status" value="1"/>
</dbReference>
<comment type="function">
    <text evidence="3">Required for the export of mRNAs containing poly(A) tails from the nucleus into the cytoplasm.</text>
</comment>
<keyword evidence="10" id="KW-1185">Reference proteome</keyword>
<reference evidence="9" key="1">
    <citation type="submission" date="2021-06" db="EMBL/GenBank/DDBJ databases">
        <authorList>
            <person name="Hodson N. C."/>
            <person name="Mongue J. A."/>
            <person name="Jaron S. K."/>
        </authorList>
    </citation>
    <scope>NUCLEOTIDE SEQUENCE</scope>
</reference>
<feature type="domain" description="C3H1-type" evidence="8">
    <location>
        <begin position="1"/>
        <end position="27"/>
    </location>
</feature>
<keyword evidence="6" id="KW-0862">Zinc</keyword>
<accession>A0A8J2J7D9</accession>
<dbReference type="PANTHER" id="PTHR46527">
    <property type="entry name" value="NUCLEOPORIN-LIKE PROTEIN 2"/>
    <property type="match status" value="1"/>
</dbReference>
<protein>
    <recommendedName>
        <fullName evidence="4">Nucleoporin NUP42</fullName>
    </recommendedName>
    <alternativeName>
        <fullName evidence="5">Nucleoporin-like protein 2</fullName>
    </alternativeName>
</protein>
<feature type="region of interest" description="Disordered" evidence="7">
    <location>
        <begin position="340"/>
        <end position="364"/>
    </location>
</feature>
<evidence type="ECO:0000313" key="9">
    <source>
        <dbReference type="EMBL" id="CAG7668626.1"/>
    </source>
</evidence>
<evidence type="ECO:0000259" key="8">
    <source>
        <dbReference type="PROSITE" id="PS50103"/>
    </source>
</evidence>
<name>A0A8J2J7D9_9HEXA</name>
<dbReference type="PANTHER" id="PTHR46527:SF1">
    <property type="entry name" value="NUCLEOPORIN NUP42"/>
    <property type="match status" value="1"/>
</dbReference>
<dbReference type="GO" id="GO:0031965">
    <property type="term" value="C:nuclear membrane"/>
    <property type="evidence" value="ECO:0007669"/>
    <property type="project" value="UniProtKB-SubCell"/>
</dbReference>
<dbReference type="EMBL" id="CAJVCH010010930">
    <property type="protein sequence ID" value="CAG7668626.1"/>
    <property type="molecule type" value="Genomic_DNA"/>
</dbReference>
<evidence type="ECO:0000256" key="1">
    <source>
        <dbReference type="ARBA" id="ARBA00004335"/>
    </source>
</evidence>
<organism evidence="9 10">
    <name type="scientific">Allacma fusca</name>
    <dbReference type="NCBI Taxonomy" id="39272"/>
    <lineage>
        <taxon>Eukaryota</taxon>
        <taxon>Metazoa</taxon>
        <taxon>Ecdysozoa</taxon>
        <taxon>Arthropoda</taxon>
        <taxon>Hexapoda</taxon>
        <taxon>Collembola</taxon>
        <taxon>Symphypleona</taxon>
        <taxon>Sminthuridae</taxon>
        <taxon>Allacma</taxon>
    </lineage>
</organism>
<dbReference type="AlphaFoldDB" id="A0A8J2J7D9"/>
<evidence type="ECO:0000256" key="7">
    <source>
        <dbReference type="SAM" id="MobiDB-lite"/>
    </source>
</evidence>
<evidence type="ECO:0000256" key="5">
    <source>
        <dbReference type="ARBA" id="ARBA00042384"/>
    </source>
</evidence>
<comment type="caution">
    <text evidence="9">The sequence shown here is derived from an EMBL/GenBank/DDBJ whole genome shotgun (WGS) entry which is preliminary data.</text>
</comment>